<feature type="domain" description="THIF-type NAD/FAD binding fold" evidence="2">
    <location>
        <begin position="127"/>
        <end position="303"/>
    </location>
</feature>
<dbReference type="PANTHER" id="PTHR10953:SF3">
    <property type="entry name" value="UBIQUITIN-LIKE MODIFIER-ACTIVATING ENZYME ATG7"/>
    <property type="match status" value="1"/>
</dbReference>
<evidence type="ECO:0000313" key="4">
    <source>
        <dbReference type="EMBL" id="QCD88934.1"/>
    </source>
</evidence>
<gene>
    <name evidence="4" type="ORF">DEO72_LG3g3486</name>
</gene>
<dbReference type="InterPro" id="IPR000594">
    <property type="entry name" value="ThiF_NAD_FAD-bd"/>
</dbReference>
<sequence length="337" mass="37300">MATLIDSHFLAFTALVTIFFGFYDPCHLPKNPGWPLRNFLALISVRWNLNSIQFFCYRENRGFADMKLSLVGEALITVPQGWKDTVPSAVGWELNKGRKASRCISLAQSMDPTRLAISAADLNLKLMRWRALPSLNLDALSSMKCLLLGAGTLGCQVARMLMAWGVRKITLVDNGRVAMSNPLRQSLYTLDNCLNGGEFKATAAVESLKRIFPAVDAEGIVMAIPMPGHPIQSQEHDSVLDDCKRLHDLIEAHDSVFLLTDTRESRWLPTLLCANTIKITITAALGFDSFLVMRHGAGPLSQDHKLETSPIHSMTLRSKRSYPSSHKESAVPIAALR</sequence>
<dbReference type="Proteomes" id="UP000501690">
    <property type="component" value="Linkage Group LG3"/>
</dbReference>
<dbReference type="GO" id="GO:0000045">
    <property type="term" value="P:autophagosome assembly"/>
    <property type="evidence" value="ECO:0007669"/>
    <property type="project" value="TreeGrafter"/>
</dbReference>
<dbReference type="Pfam" id="PF16420">
    <property type="entry name" value="ATG7_N"/>
    <property type="match status" value="1"/>
</dbReference>
<dbReference type="GO" id="GO:0019779">
    <property type="term" value="F:Atg8 activating enzyme activity"/>
    <property type="evidence" value="ECO:0007669"/>
    <property type="project" value="TreeGrafter"/>
</dbReference>
<dbReference type="PANTHER" id="PTHR10953">
    <property type="entry name" value="UBIQUITIN-ACTIVATING ENZYME E1"/>
    <property type="match status" value="1"/>
</dbReference>
<proteinExistence type="predicted"/>
<dbReference type="Gene3D" id="3.40.140.100">
    <property type="entry name" value="Ubiquitin-like modifier-activating enzyme ATG7 C-terminal domain"/>
    <property type="match status" value="1"/>
</dbReference>
<evidence type="ECO:0000313" key="5">
    <source>
        <dbReference type="Proteomes" id="UP000501690"/>
    </source>
</evidence>
<dbReference type="Pfam" id="PF00899">
    <property type="entry name" value="ThiF"/>
    <property type="match status" value="1"/>
</dbReference>
<reference evidence="4 5" key="1">
    <citation type="submission" date="2019-04" db="EMBL/GenBank/DDBJ databases">
        <title>An improved genome assembly and genetic linkage map for asparagus bean, Vigna unguiculata ssp. sesquipedialis.</title>
        <authorList>
            <person name="Xia Q."/>
            <person name="Zhang R."/>
            <person name="Dong Y."/>
        </authorList>
    </citation>
    <scope>NUCLEOTIDE SEQUENCE [LARGE SCALE GENOMIC DNA]</scope>
    <source>
        <tissue evidence="4">Leaf</tissue>
    </source>
</reference>
<dbReference type="InterPro" id="IPR042523">
    <property type="entry name" value="Atg7_N_2"/>
</dbReference>
<dbReference type="AlphaFoldDB" id="A0A4D6LLJ3"/>
<feature type="domain" description="Ubiquitin-like modifier-activating enzyme Atg7 N-terminal" evidence="3">
    <location>
        <begin position="16"/>
        <end position="110"/>
    </location>
</feature>
<organism evidence="4 5">
    <name type="scientific">Vigna unguiculata</name>
    <name type="common">Cowpea</name>
    <dbReference type="NCBI Taxonomy" id="3917"/>
    <lineage>
        <taxon>Eukaryota</taxon>
        <taxon>Viridiplantae</taxon>
        <taxon>Streptophyta</taxon>
        <taxon>Embryophyta</taxon>
        <taxon>Tracheophyta</taxon>
        <taxon>Spermatophyta</taxon>
        <taxon>Magnoliopsida</taxon>
        <taxon>eudicotyledons</taxon>
        <taxon>Gunneridae</taxon>
        <taxon>Pentapetalae</taxon>
        <taxon>rosids</taxon>
        <taxon>fabids</taxon>
        <taxon>Fabales</taxon>
        <taxon>Fabaceae</taxon>
        <taxon>Papilionoideae</taxon>
        <taxon>50 kb inversion clade</taxon>
        <taxon>NPAAA clade</taxon>
        <taxon>indigoferoid/millettioid clade</taxon>
        <taxon>Phaseoleae</taxon>
        <taxon>Vigna</taxon>
    </lineage>
</organism>
<dbReference type="InterPro" id="IPR035985">
    <property type="entry name" value="Ubiquitin-activating_enz"/>
</dbReference>
<protein>
    <submittedName>
        <fullName evidence="4">Autophagy-related protein 7</fullName>
    </submittedName>
</protein>
<dbReference type="GO" id="GO:0034727">
    <property type="term" value="P:piecemeal microautophagy of the nucleus"/>
    <property type="evidence" value="ECO:0007669"/>
    <property type="project" value="TreeGrafter"/>
</dbReference>
<dbReference type="InterPro" id="IPR045886">
    <property type="entry name" value="ThiF/MoeB/HesA"/>
</dbReference>
<feature type="compositionally biased region" description="Polar residues" evidence="1">
    <location>
        <begin position="315"/>
        <end position="324"/>
    </location>
</feature>
<dbReference type="Gene3D" id="3.40.50.720">
    <property type="entry name" value="NAD(P)-binding Rossmann-like Domain"/>
    <property type="match status" value="1"/>
</dbReference>
<evidence type="ECO:0000256" key="1">
    <source>
        <dbReference type="SAM" id="MobiDB-lite"/>
    </source>
</evidence>
<keyword evidence="5" id="KW-1185">Reference proteome</keyword>
<dbReference type="GO" id="GO:0000422">
    <property type="term" value="P:autophagy of mitochondrion"/>
    <property type="evidence" value="ECO:0007669"/>
    <property type="project" value="TreeGrafter"/>
</dbReference>
<dbReference type="EMBL" id="CP039347">
    <property type="protein sequence ID" value="QCD88934.1"/>
    <property type="molecule type" value="Genomic_DNA"/>
</dbReference>
<dbReference type="GO" id="GO:0019778">
    <property type="term" value="F:Atg12 activating enzyme activity"/>
    <property type="evidence" value="ECO:0007669"/>
    <property type="project" value="TreeGrafter"/>
</dbReference>
<dbReference type="InterPro" id="IPR032197">
    <property type="entry name" value="Atg7_N"/>
</dbReference>
<dbReference type="GO" id="GO:0000407">
    <property type="term" value="C:phagophore assembly site"/>
    <property type="evidence" value="ECO:0007669"/>
    <property type="project" value="TreeGrafter"/>
</dbReference>
<name>A0A4D6LLJ3_VIGUN</name>
<dbReference type="SUPFAM" id="SSF69572">
    <property type="entry name" value="Activating enzymes of the ubiquitin-like proteins"/>
    <property type="match status" value="1"/>
</dbReference>
<dbReference type="GO" id="GO:0032446">
    <property type="term" value="P:protein modification by small protein conjugation"/>
    <property type="evidence" value="ECO:0007669"/>
    <property type="project" value="TreeGrafter"/>
</dbReference>
<evidence type="ECO:0000259" key="3">
    <source>
        <dbReference type="Pfam" id="PF16420"/>
    </source>
</evidence>
<dbReference type="GO" id="GO:0006995">
    <property type="term" value="P:cellular response to nitrogen starvation"/>
    <property type="evidence" value="ECO:0007669"/>
    <property type="project" value="TreeGrafter"/>
</dbReference>
<accession>A0A4D6LLJ3</accession>
<feature type="region of interest" description="Disordered" evidence="1">
    <location>
        <begin position="315"/>
        <end position="337"/>
    </location>
</feature>
<evidence type="ECO:0000259" key="2">
    <source>
        <dbReference type="Pfam" id="PF00899"/>
    </source>
</evidence>